<feature type="domain" description="Glycosyltransferase 2-like" evidence="1">
    <location>
        <begin position="19"/>
        <end position="138"/>
    </location>
</feature>
<dbReference type="AlphaFoldDB" id="A0A543ERU8"/>
<gene>
    <name evidence="2" type="ORF">FB391_2814</name>
</gene>
<sequence>MSAGGPLDPPADAVPLVSVVVATNRVSPFLAKALGSLAAQTYPRVETIVVDDGSPDPSAVQTAVATSLPSARVLHRRPAGVSAARNAGAAAANGELLVFFDDDDLSHPGRFSAQTDRLMSEPEAVACYCGMRTIDSDGRVLVEADQTPVRDRLDVARRRTGILLGNLMIRRADFEAVGGFDPALGFAEDLDLILSLSERGGFVFAPDALFDYRLHGANTTARHRDLTRSIDRIVRTHLDRARSAGDQPLVAAHRESLRANGRYAWWGALRHARLEAGARRWGSAASDVLWALRFAPLAPADAAARRIRRTGAPR</sequence>
<evidence type="ECO:0000259" key="1">
    <source>
        <dbReference type="Pfam" id="PF00535"/>
    </source>
</evidence>
<keyword evidence="3" id="KW-1185">Reference proteome</keyword>
<dbReference type="InterPro" id="IPR029044">
    <property type="entry name" value="Nucleotide-diphossugar_trans"/>
</dbReference>
<dbReference type="Proteomes" id="UP000320235">
    <property type="component" value="Unassembled WGS sequence"/>
</dbReference>
<dbReference type="RefSeq" id="WP_185843094.1">
    <property type="nucleotide sequence ID" value="NZ_BAABLH010000016.1"/>
</dbReference>
<dbReference type="Gene3D" id="3.90.550.10">
    <property type="entry name" value="Spore Coat Polysaccharide Biosynthesis Protein SpsA, Chain A"/>
    <property type="match status" value="1"/>
</dbReference>
<accession>A0A543ERU8</accession>
<dbReference type="PANTHER" id="PTHR22916">
    <property type="entry name" value="GLYCOSYLTRANSFERASE"/>
    <property type="match status" value="1"/>
</dbReference>
<proteinExistence type="predicted"/>
<dbReference type="CDD" id="cd00761">
    <property type="entry name" value="Glyco_tranf_GTA_type"/>
    <property type="match status" value="1"/>
</dbReference>
<evidence type="ECO:0000313" key="3">
    <source>
        <dbReference type="Proteomes" id="UP000320235"/>
    </source>
</evidence>
<organism evidence="2 3">
    <name type="scientific">Microbacterium kyungheense</name>
    <dbReference type="NCBI Taxonomy" id="1263636"/>
    <lineage>
        <taxon>Bacteria</taxon>
        <taxon>Bacillati</taxon>
        <taxon>Actinomycetota</taxon>
        <taxon>Actinomycetes</taxon>
        <taxon>Micrococcales</taxon>
        <taxon>Microbacteriaceae</taxon>
        <taxon>Microbacterium</taxon>
    </lineage>
</organism>
<dbReference type="EMBL" id="VFPE01000004">
    <property type="protein sequence ID" value="TQM24301.1"/>
    <property type="molecule type" value="Genomic_DNA"/>
</dbReference>
<dbReference type="InterPro" id="IPR001173">
    <property type="entry name" value="Glyco_trans_2-like"/>
</dbReference>
<dbReference type="GO" id="GO:0016740">
    <property type="term" value="F:transferase activity"/>
    <property type="evidence" value="ECO:0007669"/>
    <property type="project" value="UniProtKB-KW"/>
</dbReference>
<name>A0A543ERU8_9MICO</name>
<comment type="caution">
    <text evidence="2">The sequence shown here is derived from an EMBL/GenBank/DDBJ whole genome shotgun (WGS) entry which is preliminary data.</text>
</comment>
<dbReference type="SUPFAM" id="SSF53448">
    <property type="entry name" value="Nucleotide-diphospho-sugar transferases"/>
    <property type="match status" value="1"/>
</dbReference>
<dbReference type="Pfam" id="PF00535">
    <property type="entry name" value="Glycos_transf_2"/>
    <property type="match status" value="1"/>
</dbReference>
<reference evidence="2 3" key="1">
    <citation type="submission" date="2019-06" db="EMBL/GenBank/DDBJ databases">
        <title>Sequencing the genomes of 1000 actinobacteria strains.</title>
        <authorList>
            <person name="Klenk H.-P."/>
        </authorList>
    </citation>
    <scope>NUCLEOTIDE SEQUENCE [LARGE SCALE GENOMIC DNA]</scope>
    <source>
        <strain evidence="2 3">DSM 105492</strain>
    </source>
</reference>
<keyword evidence="2" id="KW-0808">Transferase</keyword>
<evidence type="ECO:0000313" key="2">
    <source>
        <dbReference type="EMBL" id="TQM24301.1"/>
    </source>
</evidence>
<protein>
    <submittedName>
        <fullName evidence="2">Alpha-1,3-rhamnosyltransferase</fullName>
    </submittedName>
</protein>